<dbReference type="FunFam" id="3.40.50.300:FF:000006">
    <property type="entry name" value="DNA-binding transcriptional regulator NtrC"/>
    <property type="match status" value="1"/>
</dbReference>
<name>A0A4R9M3Q3_9LEPT</name>
<dbReference type="GO" id="GO:0006355">
    <property type="term" value="P:regulation of DNA-templated transcription"/>
    <property type="evidence" value="ECO:0007669"/>
    <property type="project" value="InterPro"/>
</dbReference>
<dbReference type="Proteomes" id="UP000298058">
    <property type="component" value="Unassembled WGS sequence"/>
</dbReference>
<keyword evidence="6" id="KW-0804">Transcription</keyword>
<keyword evidence="1" id="KW-0547">Nucleotide-binding</keyword>
<sequence length="705" mass="78188">MSLKKINPIQSIHDVATAMNSTQDPDGLLELILDRCIHICGVESGSLMLIDEKSGVLDVVTSRGMNQQVLRETKLKIGQGITGMAASTGRAKLVNDVSKDPDYIQVKEEIKSELVAPMIVDDGIIGVISLDSNRLNAFTAEMLEIVSVLANQAGQVFKNLQTIRNLEQKTKIQATLIEISKVVTNTLDLNEIFESIMVTMEKSLRLEKGSIVLHNKEEGVLKIVAASGLSQEEVDKGTYQPGEGITGMVFESGEPAIIESVANHPAFLNRVGYLAHFKNDPHNVGLLCAPILSEQNILGVVNAFIVQTKHTDLKSYLDFLQVVASIISQSIKIQNLVEEAKKEISRENIQLKRELKNKYKFGSLIGKASAMEKMFEKIQLVADSRASVLITGESGTGKEMIANAIHYNSSRSENPFIKINCAAIPENLLESELFGHKKGSFTGAVSDKKGKFELADTGSIFLDEIGEMDLNLQSKLLRVLQEREIEAIGSTKAKKVDVRIIAATNAELEQLVAEKKFRADLFYRLNVVKINTPPLRERTEDIPLLINHFLEKYAKDNNKVIKGVSREASKLLLKYRWPGNVRELENVIERAVVLAQEELLSEEDFSDIVESFDDPHETTAEVSTLSHADSNGANEPLDLASGRLTSGQLDGLDGRAMEIVVNEVESRLIQYAMKKFRYTKTRVAKFLGINRNTLDKKIKELNIEY</sequence>
<dbReference type="InterPro" id="IPR027417">
    <property type="entry name" value="P-loop_NTPase"/>
</dbReference>
<keyword evidence="9" id="KW-1185">Reference proteome</keyword>
<dbReference type="InterPro" id="IPR003593">
    <property type="entry name" value="AAA+_ATPase"/>
</dbReference>
<evidence type="ECO:0000256" key="1">
    <source>
        <dbReference type="ARBA" id="ARBA00022741"/>
    </source>
</evidence>
<dbReference type="SUPFAM" id="SSF55781">
    <property type="entry name" value="GAF domain-like"/>
    <property type="match status" value="2"/>
</dbReference>
<evidence type="ECO:0000256" key="2">
    <source>
        <dbReference type="ARBA" id="ARBA00022840"/>
    </source>
</evidence>
<reference evidence="8" key="1">
    <citation type="journal article" date="2019" name="PLoS Negl. Trop. Dis.">
        <title>Revisiting the worldwide diversity of Leptospira species in the environment.</title>
        <authorList>
            <person name="Vincent A.T."/>
            <person name="Schiettekatte O."/>
            <person name="Bourhy P."/>
            <person name="Veyrier F.J."/>
            <person name="Picardeau M."/>
        </authorList>
    </citation>
    <scope>NUCLEOTIDE SEQUENCE [LARGE SCALE GENOMIC DNA]</scope>
    <source>
        <strain evidence="8">201300427</strain>
    </source>
</reference>
<dbReference type="InterPro" id="IPR025944">
    <property type="entry name" value="Sigma_54_int_dom_CS"/>
</dbReference>
<dbReference type="FunFam" id="1.10.8.60:FF:000014">
    <property type="entry name" value="DNA-binding transcriptional regulator NtrC"/>
    <property type="match status" value="1"/>
</dbReference>
<organism evidence="8 9">
    <name type="scientific">Leptospira idonii</name>
    <dbReference type="NCBI Taxonomy" id="1193500"/>
    <lineage>
        <taxon>Bacteria</taxon>
        <taxon>Pseudomonadati</taxon>
        <taxon>Spirochaetota</taxon>
        <taxon>Spirochaetia</taxon>
        <taxon>Leptospirales</taxon>
        <taxon>Leptospiraceae</taxon>
        <taxon>Leptospira</taxon>
    </lineage>
</organism>
<dbReference type="Pfam" id="PF25601">
    <property type="entry name" value="AAA_lid_14"/>
    <property type="match status" value="1"/>
</dbReference>
<dbReference type="InterPro" id="IPR002078">
    <property type="entry name" value="Sigma_54_int"/>
</dbReference>
<dbReference type="PANTHER" id="PTHR32071">
    <property type="entry name" value="TRANSCRIPTIONAL REGULATORY PROTEIN"/>
    <property type="match status" value="1"/>
</dbReference>
<dbReference type="PROSITE" id="PS00675">
    <property type="entry name" value="SIGMA54_INTERACT_1"/>
    <property type="match status" value="1"/>
</dbReference>
<dbReference type="AlphaFoldDB" id="A0A4R9M3Q3"/>
<protein>
    <submittedName>
        <fullName evidence="8">GAF domain-containing protein</fullName>
    </submittedName>
</protein>
<dbReference type="Pfam" id="PF01590">
    <property type="entry name" value="GAF"/>
    <property type="match status" value="1"/>
</dbReference>
<dbReference type="Pfam" id="PF00158">
    <property type="entry name" value="Sigma54_activat"/>
    <property type="match status" value="1"/>
</dbReference>
<dbReference type="SUPFAM" id="SSF52540">
    <property type="entry name" value="P-loop containing nucleoside triphosphate hydrolases"/>
    <property type="match status" value="1"/>
</dbReference>
<evidence type="ECO:0000256" key="6">
    <source>
        <dbReference type="ARBA" id="ARBA00023163"/>
    </source>
</evidence>
<evidence type="ECO:0000256" key="5">
    <source>
        <dbReference type="ARBA" id="ARBA00023159"/>
    </source>
</evidence>
<dbReference type="InterPro" id="IPR009057">
    <property type="entry name" value="Homeodomain-like_sf"/>
</dbReference>
<dbReference type="Gene3D" id="3.30.450.40">
    <property type="match status" value="2"/>
</dbReference>
<dbReference type="InterPro" id="IPR003018">
    <property type="entry name" value="GAF"/>
</dbReference>
<dbReference type="PANTHER" id="PTHR32071:SF57">
    <property type="entry name" value="C4-DICARBOXYLATE TRANSPORT TRANSCRIPTIONAL REGULATORY PROTEIN DCTD"/>
    <property type="match status" value="1"/>
</dbReference>
<evidence type="ECO:0000256" key="3">
    <source>
        <dbReference type="ARBA" id="ARBA00023015"/>
    </source>
</evidence>
<keyword evidence="2" id="KW-0067">ATP-binding</keyword>
<dbReference type="EMBL" id="RQHW01000031">
    <property type="protein sequence ID" value="TGN19418.1"/>
    <property type="molecule type" value="Genomic_DNA"/>
</dbReference>
<evidence type="ECO:0000313" key="9">
    <source>
        <dbReference type="Proteomes" id="UP000298058"/>
    </source>
</evidence>
<dbReference type="SMART" id="SM00065">
    <property type="entry name" value="GAF"/>
    <property type="match status" value="2"/>
</dbReference>
<dbReference type="PROSITE" id="PS00688">
    <property type="entry name" value="SIGMA54_INTERACT_3"/>
    <property type="match status" value="1"/>
</dbReference>
<dbReference type="Pfam" id="PF02954">
    <property type="entry name" value="HTH_8"/>
    <property type="match status" value="1"/>
</dbReference>
<dbReference type="SUPFAM" id="SSF46689">
    <property type="entry name" value="Homeodomain-like"/>
    <property type="match status" value="1"/>
</dbReference>
<dbReference type="Gene3D" id="1.10.8.60">
    <property type="match status" value="1"/>
</dbReference>
<evidence type="ECO:0000256" key="4">
    <source>
        <dbReference type="ARBA" id="ARBA00023125"/>
    </source>
</evidence>
<dbReference type="Pfam" id="PF13185">
    <property type="entry name" value="GAF_2"/>
    <property type="match status" value="1"/>
</dbReference>
<dbReference type="PROSITE" id="PS00676">
    <property type="entry name" value="SIGMA54_INTERACT_2"/>
    <property type="match status" value="1"/>
</dbReference>
<dbReference type="GO" id="GO:0043565">
    <property type="term" value="F:sequence-specific DNA binding"/>
    <property type="evidence" value="ECO:0007669"/>
    <property type="project" value="InterPro"/>
</dbReference>
<dbReference type="PROSITE" id="PS50045">
    <property type="entry name" value="SIGMA54_INTERACT_4"/>
    <property type="match status" value="1"/>
</dbReference>
<dbReference type="InterPro" id="IPR058031">
    <property type="entry name" value="AAA_lid_NorR"/>
</dbReference>
<keyword evidence="5" id="KW-0010">Activator</keyword>
<feature type="domain" description="Sigma-54 factor interaction" evidence="7">
    <location>
        <begin position="364"/>
        <end position="593"/>
    </location>
</feature>
<keyword evidence="3" id="KW-0805">Transcription regulation</keyword>
<dbReference type="InterPro" id="IPR025943">
    <property type="entry name" value="Sigma_54_int_dom_ATP-bd_2"/>
</dbReference>
<keyword evidence="4" id="KW-0238">DNA-binding</keyword>
<proteinExistence type="predicted"/>
<accession>A0A4R9M3Q3</accession>
<dbReference type="InterPro" id="IPR002197">
    <property type="entry name" value="HTH_Fis"/>
</dbReference>
<dbReference type="InterPro" id="IPR029016">
    <property type="entry name" value="GAF-like_dom_sf"/>
</dbReference>
<dbReference type="OrthoDB" id="9803970at2"/>
<dbReference type="InterPro" id="IPR025662">
    <property type="entry name" value="Sigma_54_int_dom_ATP-bd_1"/>
</dbReference>
<dbReference type="Gene3D" id="1.10.10.60">
    <property type="entry name" value="Homeodomain-like"/>
    <property type="match status" value="1"/>
</dbReference>
<dbReference type="GO" id="GO:0005524">
    <property type="term" value="F:ATP binding"/>
    <property type="evidence" value="ECO:0007669"/>
    <property type="project" value="UniProtKB-KW"/>
</dbReference>
<dbReference type="PRINTS" id="PR01590">
    <property type="entry name" value="HTHFIS"/>
</dbReference>
<evidence type="ECO:0000259" key="7">
    <source>
        <dbReference type="PROSITE" id="PS50045"/>
    </source>
</evidence>
<gene>
    <name evidence="8" type="ORF">EHS15_08750</name>
</gene>
<comment type="caution">
    <text evidence="8">The sequence shown here is derived from an EMBL/GenBank/DDBJ whole genome shotgun (WGS) entry which is preliminary data.</text>
</comment>
<evidence type="ECO:0000313" key="8">
    <source>
        <dbReference type="EMBL" id="TGN19418.1"/>
    </source>
</evidence>
<dbReference type="Gene3D" id="3.40.50.300">
    <property type="entry name" value="P-loop containing nucleotide triphosphate hydrolases"/>
    <property type="match status" value="1"/>
</dbReference>
<dbReference type="CDD" id="cd00009">
    <property type="entry name" value="AAA"/>
    <property type="match status" value="1"/>
</dbReference>
<dbReference type="SMART" id="SM00382">
    <property type="entry name" value="AAA"/>
    <property type="match status" value="1"/>
</dbReference>